<dbReference type="InterPro" id="IPR029039">
    <property type="entry name" value="Flavoprotein-like_sf"/>
</dbReference>
<accession>A0A7V6ZFT6</accession>
<reference evidence="2 3" key="1">
    <citation type="journal article" date="2020" name="Biotechnol. Biofuels">
        <title>New insights from the biogas microbiome by comprehensive genome-resolved metagenomics of nearly 1600 species originating from multiple anaerobic digesters.</title>
        <authorList>
            <person name="Campanaro S."/>
            <person name="Treu L."/>
            <person name="Rodriguez-R L.M."/>
            <person name="Kovalovszki A."/>
            <person name="Ziels R.M."/>
            <person name="Maus I."/>
            <person name="Zhu X."/>
            <person name="Kougias P.G."/>
            <person name="Basile A."/>
            <person name="Luo G."/>
            <person name="Schluter A."/>
            <person name="Konstantinidis K.T."/>
            <person name="Angelidaki I."/>
        </authorList>
    </citation>
    <scope>NUCLEOTIDE SEQUENCE [LARGE SCALE GENOMIC DNA]</scope>
    <source>
        <strain evidence="2">AS25fmACSIPFO_94</strain>
    </source>
</reference>
<name>A0A7V6ZFT6_9BACT</name>
<dbReference type="PANTHER" id="PTHR39201">
    <property type="entry name" value="EXPORTED PROTEIN-RELATED"/>
    <property type="match status" value="1"/>
</dbReference>
<comment type="caution">
    <text evidence="2">The sequence shown here is derived from an EMBL/GenBank/DDBJ whole genome shotgun (WGS) entry which is preliminary data.</text>
</comment>
<evidence type="ECO:0000259" key="1">
    <source>
        <dbReference type="Pfam" id="PF12682"/>
    </source>
</evidence>
<sequence>MAVAKFLSECDLSGKTIVPFCTHGGGGAGRSFSDVKKLCSDSVVLEGLSLKGSEVKNATPRISEWLHKIGIE</sequence>
<dbReference type="Proteomes" id="UP000525027">
    <property type="component" value="Unassembled WGS sequence"/>
</dbReference>
<dbReference type="AlphaFoldDB" id="A0A7V6ZFT6"/>
<protein>
    <recommendedName>
        <fullName evidence="1">Flavodoxin-like domain-containing protein</fullName>
    </recommendedName>
</protein>
<proteinExistence type="predicted"/>
<dbReference type="PANTHER" id="PTHR39201:SF1">
    <property type="entry name" value="FLAVODOXIN-LIKE DOMAIN-CONTAINING PROTEIN"/>
    <property type="match status" value="1"/>
</dbReference>
<dbReference type="Pfam" id="PF12682">
    <property type="entry name" value="Flavodoxin_4"/>
    <property type="match status" value="1"/>
</dbReference>
<evidence type="ECO:0000313" key="3">
    <source>
        <dbReference type="Proteomes" id="UP000525027"/>
    </source>
</evidence>
<dbReference type="Gene3D" id="3.40.50.360">
    <property type="match status" value="1"/>
</dbReference>
<dbReference type="InterPro" id="IPR008254">
    <property type="entry name" value="Flavodoxin/NO_synth"/>
</dbReference>
<dbReference type="GO" id="GO:0010181">
    <property type="term" value="F:FMN binding"/>
    <property type="evidence" value="ECO:0007669"/>
    <property type="project" value="InterPro"/>
</dbReference>
<organism evidence="2 3">
    <name type="scientific">Acetomicrobium hydrogeniformans</name>
    <dbReference type="NCBI Taxonomy" id="649746"/>
    <lineage>
        <taxon>Bacteria</taxon>
        <taxon>Thermotogati</taxon>
        <taxon>Synergistota</taxon>
        <taxon>Synergistia</taxon>
        <taxon>Synergistales</taxon>
        <taxon>Acetomicrobiaceae</taxon>
        <taxon>Acetomicrobium</taxon>
    </lineage>
</organism>
<feature type="domain" description="Flavodoxin-like" evidence="1">
    <location>
        <begin position="3"/>
        <end position="68"/>
    </location>
</feature>
<dbReference type="RefSeq" id="WP_273003352.1">
    <property type="nucleotide sequence ID" value="NZ_DURU01000140.1"/>
</dbReference>
<evidence type="ECO:0000313" key="2">
    <source>
        <dbReference type="EMBL" id="HHZ04976.1"/>
    </source>
</evidence>
<gene>
    <name evidence="2" type="ORF">GX397_08000</name>
</gene>
<dbReference type="EMBL" id="DURU01000140">
    <property type="protein sequence ID" value="HHZ04976.1"/>
    <property type="molecule type" value="Genomic_DNA"/>
</dbReference>